<dbReference type="EMBL" id="LXQA010460137">
    <property type="protein sequence ID" value="MCI53235.1"/>
    <property type="molecule type" value="Genomic_DNA"/>
</dbReference>
<evidence type="ECO:0000313" key="2">
    <source>
        <dbReference type="Proteomes" id="UP000265520"/>
    </source>
</evidence>
<proteinExistence type="predicted"/>
<feature type="non-terminal residue" evidence="1">
    <location>
        <position position="37"/>
    </location>
</feature>
<comment type="caution">
    <text evidence="1">The sequence shown here is derived from an EMBL/GenBank/DDBJ whole genome shotgun (WGS) entry which is preliminary data.</text>
</comment>
<sequence length="37" mass="4271">MFVQIPVKEPKPVVLRQIFVDELYGISKLLTKNGLTR</sequence>
<reference evidence="1 2" key="1">
    <citation type="journal article" date="2018" name="Front. Plant Sci.">
        <title>Red Clover (Trifolium pratense) and Zigzag Clover (T. medium) - A Picture of Genomic Similarities and Differences.</title>
        <authorList>
            <person name="Dluhosova J."/>
            <person name="Istvanek J."/>
            <person name="Nedelnik J."/>
            <person name="Repkova J."/>
        </authorList>
    </citation>
    <scope>NUCLEOTIDE SEQUENCE [LARGE SCALE GENOMIC DNA]</scope>
    <source>
        <strain evidence="2">cv. 10/8</strain>
        <tissue evidence="1">Leaf</tissue>
    </source>
</reference>
<dbReference type="Proteomes" id="UP000265520">
    <property type="component" value="Unassembled WGS sequence"/>
</dbReference>
<keyword evidence="2" id="KW-1185">Reference proteome</keyword>
<dbReference type="AlphaFoldDB" id="A0A392SYU5"/>
<name>A0A392SYU5_9FABA</name>
<evidence type="ECO:0000313" key="1">
    <source>
        <dbReference type="EMBL" id="MCI53235.1"/>
    </source>
</evidence>
<accession>A0A392SYU5</accession>
<organism evidence="1 2">
    <name type="scientific">Trifolium medium</name>
    <dbReference type="NCBI Taxonomy" id="97028"/>
    <lineage>
        <taxon>Eukaryota</taxon>
        <taxon>Viridiplantae</taxon>
        <taxon>Streptophyta</taxon>
        <taxon>Embryophyta</taxon>
        <taxon>Tracheophyta</taxon>
        <taxon>Spermatophyta</taxon>
        <taxon>Magnoliopsida</taxon>
        <taxon>eudicotyledons</taxon>
        <taxon>Gunneridae</taxon>
        <taxon>Pentapetalae</taxon>
        <taxon>rosids</taxon>
        <taxon>fabids</taxon>
        <taxon>Fabales</taxon>
        <taxon>Fabaceae</taxon>
        <taxon>Papilionoideae</taxon>
        <taxon>50 kb inversion clade</taxon>
        <taxon>NPAAA clade</taxon>
        <taxon>Hologalegina</taxon>
        <taxon>IRL clade</taxon>
        <taxon>Trifolieae</taxon>
        <taxon>Trifolium</taxon>
    </lineage>
</organism>
<protein>
    <submittedName>
        <fullName evidence="1">Uncharacterized protein</fullName>
    </submittedName>
</protein>